<dbReference type="AlphaFoldDB" id="A0A845BQR9"/>
<organism evidence="2 3">
    <name type="scientific">Craterilacuibacter sinensis</name>
    <dbReference type="NCBI Taxonomy" id="2686017"/>
    <lineage>
        <taxon>Bacteria</taxon>
        <taxon>Pseudomonadati</taxon>
        <taxon>Pseudomonadota</taxon>
        <taxon>Betaproteobacteria</taxon>
        <taxon>Neisseriales</taxon>
        <taxon>Neisseriaceae</taxon>
        <taxon>Craterilacuibacter</taxon>
    </lineage>
</organism>
<sequence>MSVQGIRFDEVKVGDALPPLVIPVTVELVVAGAIATRDFFPGHHDLAAAQKLGSQHIFMNILTTNGLVERYVGAWAGPEALIGSVKIRLGAPNYPGDTMTMHGEVSEKDEAAQTLSVAMRGVNSMGDHVSGTVKLLFAQGALA</sequence>
<dbReference type="InterPro" id="IPR002539">
    <property type="entry name" value="MaoC-like_dom"/>
</dbReference>
<evidence type="ECO:0000313" key="3">
    <source>
        <dbReference type="Proteomes" id="UP000467214"/>
    </source>
</evidence>
<dbReference type="Proteomes" id="UP000467214">
    <property type="component" value="Unassembled WGS sequence"/>
</dbReference>
<protein>
    <submittedName>
        <fullName evidence="2">Acyl dehydratase</fullName>
    </submittedName>
</protein>
<dbReference type="Pfam" id="PF01575">
    <property type="entry name" value="MaoC_dehydratas"/>
    <property type="match status" value="1"/>
</dbReference>
<evidence type="ECO:0000259" key="1">
    <source>
        <dbReference type="Pfam" id="PF01575"/>
    </source>
</evidence>
<keyword evidence="3" id="KW-1185">Reference proteome</keyword>
<dbReference type="InterPro" id="IPR029069">
    <property type="entry name" value="HotDog_dom_sf"/>
</dbReference>
<proteinExistence type="predicted"/>
<feature type="domain" description="MaoC-like" evidence="1">
    <location>
        <begin position="22"/>
        <end position="119"/>
    </location>
</feature>
<dbReference type="EMBL" id="WSSB01000009">
    <property type="protein sequence ID" value="MXR37508.1"/>
    <property type="molecule type" value="Genomic_DNA"/>
</dbReference>
<dbReference type="SUPFAM" id="SSF54637">
    <property type="entry name" value="Thioesterase/thiol ester dehydrase-isomerase"/>
    <property type="match status" value="1"/>
</dbReference>
<comment type="caution">
    <text evidence="2">The sequence shown here is derived from an EMBL/GenBank/DDBJ whole genome shotgun (WGS) entry which is preliminary data.</text>
</comment>
<dbReference type="Gene3D" id="3.10.129.10">
    <property type="entry name" value="Hotdog Thioesterase"/>
    <property type="match status" value="1"/>
</dbReference>
<reference evidence="2 3" key="1">
    <citation type="submission" date="2019-12" db="EMBL/GenBank/DDBJ databases">
        <title>Neisseriaceae gen. nov. sp. Genome sequencing and assembly.</title>
        <authorList>
            <person name="Liu Z."/>
            <person name="Li A."/>
        </authorList>
    </citation>
    <scope>NUCLEOTIDE SEQUENCE [LARGE SCALE GENOMIC DNA]</scope>
    <source>
        <strain evidence="2 3">B2N2-7</strain>
    </source>
</reference>
<accession>A0A845BQR9</accession>
<evidence type="ECO:0000313" key="2">
    <source>
        <dbReference type="EMBL" id="MXR37508.1"/>
    </source>
</evidence>
<gene>
    <name evidence="2" type="ORF">GQF02_11025</name>
</gene>
<dbReference type="RefSeq" id="WP_124733896.1">
    <property type="nucleotide sequence ID" value="NZ_WSSB01000009.1"/>
</dbReference>
<dbReference type="CDD" id="cd03455">
    <property type="entry name" value="SAV4209"/>
    <property type="match status" value="1"/>
</dbReference>
<name>A0A845BQR9_9NEIS</name>